<name>A0ABQ9X630_9EUKA</name>
<evidence type="ECO:0000256" key="2">
    <source>
        <dbReference type="SAM" id="MobiDB-lite"/>
    </source>
</evidence>
<reference evidence="3 4" key="1">
    <citation type="journal article" date="2022" name="bioRxiv">
        <title>Genomics of Preaxostyla Flagellates Illuminates Evolutionary Transitions and the Path Towards Mitochondrial Loss.</title>
        <authorList>
            <person name="Novak L.V.F."/>
            <person name="Treitli S.C."/>
            <person name="Pyrih J."/>
            <person name="Halakuc P."/>
            <person name="Pipaliya S.V."/>
            <person name="Vacek V."/>
            <person name="Brzon O."/>
            <person name="Soukal P."/>
            <person name="Eme L."/>
            <person name="Dacks J.B."/>
            <person name="Karnkowska A."/>
            <person name="Elias M."/>
            <person name="Hampl V."/>
        </authorList>
    </citation>
    <scope>NUCLEOTIDE SEQUENCE [LARGE SCALE GENOMIC DNA]</scope>
    <source>
        <strain evidence="3">NAU3</strain>
        <tissue evidence="3">Gut</tissue>
    </source>
</reference>
<dbReference type="EMBL" id="JARBJD010000212">
    <property type="protein sequence ID" value="KAK2947043.1"/>
    <property type="molecule type" value="Genomic_DNA"/>
</dbReference>
<gene>
    <name evidence="3" type="ORF">BLNAU_18045</name>
</gene>
<dbReference type="Proteomes" id="UP001281761">
    <property type="component" value="Unassembled WGS sequence"/>
</dbReference>
<evidence type="ECO:0000313" key="3">
    <source>
        <dbReference type="EMBL" id="KAK2947043.1"/>
    </source>
</evidence>
<keyword evidence="1" id="KW-0175">Coiled coil</keyword>
<feature type="compositionally biased region" description="Basic and acidic residues" evidence="2">
    <location>
        <begin position="152"/>
        <end position="162"/>
    </location>
</feature>
<organism evidence="3 4">
    <name type="scientific">Blattamonas nauphoetae</name>
    <dbReference type="NCBI Taxonomy" id="2049346"/>
    <lineage>
        <taxon>Eukaryota</taxon>
        <taxon>Metamonada</taxon>
        <taxon>Preaxostyla</taxon>
        <taxon>Oxymonadida</taxon>
        <taxon>Blattamonas</taxon>
    </lineage>
</organism>
<keyword evidence="4" id="KW-1185">Reference proteome</keyword>
<feature type="region of interest" description="Disordered" evidence="2">
    <location>
        <begin position="148"/>
        <end position="189"/>
    </location>
</feature>
<comment type="caution">
    <text evidence="3">The sequence shown here is derived from an EMBL/GenBank/DDBJ whole genome shotgun (WGS) entry which is preliminary data.</text>
</comment>
<feature type="compositionally biased region" description="Basic and acidic residues" evidence="2">
    <location>
        <begin position="180"/>
        <end position="189"/>
    </location>
</feature>
<protein>
    <submittedName>
        <fullName evidence="3">Uncharacterized protein</fullName>
    </submittedName>
</protein>
<evidence type="ECO:0000313" key="4">
    <source>
        <dbReference type="Proteomes" id="UP001281761"/>
    </source>
</evidence>
<evidence type="ECO:0000256" key="1">
    <source>
        <dbReference type="SAM" id="Coils"/>
    </source>
</evidence>
<proteinExistence type="predicted"/>
<feature type="coiled-coil region" evidence="1">
    <location>
        <begin position="283"/>
        <end position="310"/>
    </location>
</feature>
<accession>A0ABQ9X630</accession>
<sequence>MTTLASLSMIQPNNPLLACTEVLIAQHEVCFSGVSKRLFCPNIAVTEAQNGSEGSAKTLMKELWFEAERCGSATRLTGRGRGEEEGGEEGGRCIADSLHPAFRPLARQDAASEVLARMCVRGRSRAEDVVEEEGEQAQLLQCDLPNSLHSVDSGKGRNEGVRNKRRRVFEHTGDAGAQTPKEDAAMLDRSRKERPRTIRMGAIPPVAFVDVWFSFLLGCGCYSRNPTRPTPLCPPSAPTQHATQSAFLSFSLSLSTISHSSFPDLVAEHMPNTRVVDYLLTHVATLEDAVKKQREELQEHLKLREEVESVKAQMEFLVFAI</sequence>